<feature type="non-terminal residue" evidence="2">
    <location>
        <position position="1"/>
    </location>
</feature>
<evidence type="ECO:0000313" key="2">
    <source>
        <dbReference type="EMBL" id="RDY06488.1"/>
    </source>
</evidence>
<reference evidence="2" key="1">
    <citation type="submission" date="2018-05" db="EMBL/GenBank/DDBJ databases">
        <title>Draft genome of Mucuna pruriens seed.</title>
        <authorList>
            <person name="Nnadi N.E."/>
            <person name="Vos R."/>
            <person name="Hasami M.H."/>
            <person name="Devisetty U.K."/>
            <person name="Aguiy J.C."/>
        </authorList>
    </citation>
    <scope>NUCLEOTIDE SEQUENCE [LARGE SCALE GENOMIC DNA]</scope>
    <source>
        <strain evidence="2">JCA_2017</strain>
    </source>
</reference>
<feature type="region of interest" description="Disordered" evidence="1">
    <location>
        <begin position="52"/>
        <end position="74"/>
    </location>
</feature>
<dbReference type="AlphaFoldDB" id="A0A371HUM8"/>
<gene>
    <name evidence="2" type="ORF">CR513_09517</name>
</gene>
<evidence type="ECO:0000256" key="1">
    <source>
        <dbReference type="SAM" id="MobiDB-lite"/>
    </source>
</evidence>
<keyword evidence="3" id="KW-1185">Reference proteome</keyword>
<comment type="caution">
    <text evidence="2">The sequence shown here is derived from an EMBL/GenBank/DDBJ whole genome shotgun (WGS) entry which is preliminary data.</text>
</comment>
<protein>
    <submittedName>
        <fullName evidence="2">Uncharacterized protein</fullName>
    </submittedName>
</protein>
<proteinExistence type="predicted"/>
<organism evidence="2 3">
    <name type="scientific">Mucuna pruriens</name>
    <name type="common">Velvet bean</name>
    <name type="synonym">Dolichos pruriens</name>
    <dbReference type="NCBI Taxonomy" id="157652"/>
    <lineage>
        <taxon>Eukaryota</taxon>
        <taxon>Viridiplantae</taxon>
        <taxon>Streptophyta</taxon>
        <taxon>Embryophyta</taxon>
        <taxon>Tracheophyta</taxon>
        <taxon>Spermatophyta</taxon>
        <taxon>Magnoliopsida</taxon>
        <taxon>eudicotyledons</taxon>
        <taxon>Gunneridae</taxon>
        <taxon>Pentapetalae</taxon>
        <taxon>rosids</taxon>
        <taxon>fabids</taxon>
        <taxon>Fabales</taxon>
        <taxon>Fabaceae</taxon>
        <taxon>Papilionoideae</taxon>
        <taxon>50 kb inversion clade</taxon>
        <taxon>NPAAA clade</taxon>
        <taxon>indigoferoid/millettioid clade</taxon>
        <taxon>Phaseoleae</taxon>
        <taxon>Mucuna</taxon>
    </lineage>
</organism>
<name>A0A371HUM8_MUCPR</name>
<dbReference type="OrthoDB" id="1418274at2759"/>
<accession>A0A371HUM8</accession>
<dbReference type="Proteomes" id="UP000257109">
    <property type="component" value="Unassembled WGS sequence"/>
</dbReference>
<evidence type="ECO:0000313" key="3">
    <source>
        <dbReference type="Proteomes" id="UP000257109"/>
    </source>
</evidence>
<sequence length="99" mass="12006">MKNKRHAINRPHLFKRQNYNYWKQRRITFFVVCHIDMWDIVENGEYIPTNKDGTEIPKSSWNNDKKKQENMGHFSSSLRRNVTGKRFQDKYACTLVRIT</sequence>
<dbReference type="EMBL" id="QJKJ01001680">
    <property type="protein sequence ID" value="RDY06488.1"/>
    <property type="molecule type" value="Genomic_DNA"/>
</dbReference>